<dbReference type="EC" id="6.1.1.21" evidence="10"/>
<evidence type="ECO:0000256" key="3">
    <source>
        <dbReference type="ARBA" id="ARBA00022490"/>
    </source>
</evidence>
<comment type="catalytic activity">
    <reaction evidence="9 10">
        <text>tRNA(His) + L-histidine + ATP = L-histidyl-tRNA(His) + AMP + diphosphate + H(+)</text>
        <dbReference type="Rhea" id="RHEA:17313"/>
        <dbReference type="Rhea" id="RHEA-COMP:9665"/>
        <dbReference type="Rhea" id="RHEA-COMP:9689"/>
        <dbReference type="ChEBI" id="CHEBI:15378"/>
        <dbReference type="ChEBI" id="CHEBI:30616"/>
        <dbReference type="ChEBI" id="CHEBI:33019"/>
        <dbReference type="ChEBI" id="CHEBI:57595"/>
        <dbReference type="ChEBI" id="CHEBI:78442"/>
        <dbReference type="ChEBI" id="CHEBI:78527"/>
        <dbReference type="ChEBI" id="CHEBI:456215"/>
        <dbReference type="EC" id="6.1.1.21"/>
    </reaction>
</comment>
<keyword evidence="3 10" id="KW-0963">Cytoplasm</keyword>
<comment type="subcellular location">
    <subcellularLocation>
        <location evidence="10">Cytoplasm</location>
    </subcellularLocation>
</comment>
<dbReference type="Proteomes" id="UP001279642">
    <property type="component" value="Unassembled WGS sequence"/>
</dbReference>
<dbReference type="PANTHER" id="PTHR43707">
    <property type="entry name" value="HISTIDYL-TRNA SYNTHETASE"/>
    <property type="match status" value="1"/>
</dbReference>
<evidence type="ECO:0000256" key="1">
    <source>
        <dbReference type="ARBA" id="ARBA00008226"/>
    </source>
</evidence>
<dbReference type="InterPro" id="IPR004154">
    <property type="entry name" value="Anticodon-bd"/>
</dbReference>
<evidence type="ECO:0000313" key="13">
    <source>
        <dbReference type="Proteomes" id="UP001279642"/>
    </source>
</evidence>
<feature type="domain" description="Aminoacyl-transfer RNA synthetases class-II family profile" evidence="11">
    <location>
        <begin position="1"/>
        <end position="324"/>
    </location>
</feature>
<dbReference type="PANTHER" id="PTHR43707:SF1">
    <property type="entry name" value="HISTIDINE--TRNA LIGASE, MITOCHONDRIAL-RELATED"/>
    <property type="match status" value="1"/>
</dbReference>
<dbReference type="Pfam" id="PF13393">
    <property type="entry name" value="tRNA-synt_His"/>
    <property type="match status" value="1"/>
</dbReference>
<keyword evidence="13" id="KW-1185">Reference proteome</keyword>
<dbReference type="InterPro" id="IPR036621">
    <property type="entry name" value="Anticodon-bd_dom_sf"/>
</dbReference>
<sequence>MSDLQPVRGTHDLLPEEMRRYRQVAETARLAAECYGFLEVATPIFEFADVFKRTLGDTSDIVTKEMYTFTDRGGETITLRPEGTAGVARAFISGGLSQHLPLKFFYAGPMFRYERPQKGRLRQFHQTGIELLGVKEPQGDIEVIATGVEFLRRLGAWDRCVLELNTLGDTESRQNYRRVLVEYFSAHRDRLSKDSQERLERNPLRILDSKDEGDQRLVGDAPVYSDYLNEASRDFFAAVRAGLDALGIAYKLNPRLVRGLDYYCHTCFEITCDELGAQKTVLAGGRYDGLIGQMGGPETAGVGWASGIERCGLLLKEVSAARRPIAVVPAGEAAQLPALQLAERLRRLGLAVDLGYSGNMGKRLKRANKLAARAAVILGEDELAKGVATLRDLDSGEQREVPLDALPGTLEIYR</sequence>
<dbReference type="CDD" id="cd00859">
    <property type="entry name" value="HisRS_anticodon"/>
    <property type="match status" value="1"/>
</dbReference>
<dbReference type="CDD" id="cd00773">
    <property type="entry name" value="HisRS-like_core"/>
    <property type="match status" value="1"/>
</dbReference>
<dbReference type="EMBL" id="JAXCLW010000001">
    <property type="protein sequence ID" value="MDY0882487.1"/>
    <property type="molecule type" value="Genomic_DNA"/>
</dbReference>
<dbReference type="InterPro" id="IPR041715">
    <property type="entry name" value="HisRS-like_core"/>
</dbReference>
<dbReference type="Gene3D" id="3.30.930.10">
    <property type="entry name" value="Bira Bifunctional Protein, Domain 2"/>
    <property type="match status" value="1"/>
</dbReference>
<dbReference type="InterPro" id="IPR004516">
    <property type="entry name" value="HisRS/HisZ"/>
</dbReference>
<dbReference type="InterPro" id="IPR006195">
    <property type="entry name" value="aa-tRNA-synth_II"/>
</dbReference>
<dbReference type="SUPFAM" id="SSF52954">
    <property type="entry name" value="Class II aaRS ABD-related"/>
    <property type="match status" value="1"/>
</dbReference>
<dbReference type="InterPro" id="IPR045864">
    <property type="entry name" value="aa-tRNA-synth_II/BPL/LPL"/>
</dbReference>
<comment type="similarity">
    <text evidence="1 10">Belongs to the class-II aminoacyl-tRNA synthetase family.</text>
</comment>
<proteinExistence type="inferred from homology"/>
<dbReference type="SUPFAM" id="SSF55681">
    <property type="entry name" value="Class II aaRS and biotin synthetases"/>
    <property type="match status" value="1"/>
</dbReference>
<protein>
    <recommendedName>
        <fullName evidence="10">Histidine--tRNA ligase</fullName>
        <ecNumber evidence="10">6.1.1.21</ecNumber>
    </recommendedName>
    <alternativeName>
        <fullName evidence="10">Histidyl-tRNA synthetase</fullName>
        <shortName evidence="10">HisRS</shortName>
    </alternativeName>
</protein>
<dbReference type="InterPro" id="IPR015807">
    <property type="entry name" value="His-tRNA-ligase"/>
</dbReference>
<evidence type="ECO:0000256" key="2">
    <source>
        <dbReference type="ARBA" id="ARBA00011738"/>
    </source>
</evidence>
<evidence type="ECO:0000313" key="12">
    <source>
        <dbReference type="EMBL" id="MDY0882487.1"/>
    </source>
</evidence>
<keyword evidence="5 10" id="KW-0547">Nucleotide-binding</keyword>
<keyword evidence="7 10" id="KW-0648">Protein biosynthesis</keyword>
<gene>
    <name evidence="10 12" type="primary">hisS</name>
    <name evidence="12" type="ORF">SMD27_06510</name>
</gene>
<dbReference type="RefSeq" id="WP_320507510.1">
    <property type="nucleotide sequence ID" value="NZ_JAXCLW010000001.1"/>
</dbReference>
<evidence type="ECO:0000256" key="4">
    <source>
        <dbReference type="ARBA" id="ARBA00022598"/>
    </source>
</evidence>
<name>A0ABU5E992_9PROT</name>
<dbReference type="InterPro" id="IPR033656">
    <property type="entry name" value="HisRS_anticodon"/>
</dbReference>
<evidence type="ECO:0000259" key="11">
    <source>
        <dbReference type="PROSITE" id="PS50862"/>
    </source>
</evidence>
<evidence type="ECO:0000256" key="9">
    <source>
        <dbReference type="ARBA" id="ARBA00047639"/>
    </source>
</evidence>
<keyword evidence="4 10" id="KW-0436">Ligase</keyword>
<accession>A0ABU5E992</accession>
<evidence type="ECO:0000256" key="6">
    <source>
        <dbReference type="ARBA" id="ARBA00022840"/>
    </source>
</evidence>
<comment type="caution">
    <text evidence="12">The sequence shown here is derived from an EMBL/GenBank/DDBJ whole genome shotgun (WGS) entry which is preliminary data.</text>
</comment>
<keyword evidence="6 10" id="KW-0067">ATP-binding</keyword>
<dbReference type="Pfam" id="PF03129">
    <property type="entry name" value="HGTP_anticodon"/>
    <property type="match status" value="1"/>
</dbReference>
<dbReference type="NCBIfam" id="TIGR00442">
    <property type="entry name" value="hisS"/>
    <property type="match status" value="1"/>
</dbReference>
<dbReference type="HAMAP" id="MF_00127">
    <property type="entry name" value="His_tRNA_synth"/>
    <property type="match status" value="1"/>
</dbReference>
<dbReference type="GO" id="GO:0004821">
    <property type="term" value="F:histidine-tRNA ligase activity"/>
    <property type="evidence" value="ECO:0007669"/>
    <property type="project" value="UniProtKB-EC"/>
</dbReference>
<evidence type="ECO:0000256" key="5">
    <source>
        <dbReference type="ARBA" id="ARBA00022741"/>
    </source>
</evidence>
<dbReference type="PIRSF" id="PIRSF001549">
    <property type="entry name" value="His-tRNA_synth"/>
    <property type="match status" value="1"/>
</dbReference>
<evidence type="ECO:0000256" key="8">
    <source>
        <dbReference type="ARBA" id="ARBA00023146"/>
    </source>
</evidence>
<evidence type="ECO:0000256" key="10">
    <source>
        <dbReference type="HAMAP-Rule" id="MF_00127"/>
    </source>
</evidence>
<organism evidence="12 13">
    <name type="scientific">Dongia soli</name>
    <dbReference type="NCBI Taxonomy" id="600628"/>
    <lineage>
        <taxon>Bacteria</taxon>
        <taxon>Pseudomonadati</taxon>
        <taxon>Pseudomonadota</taxon>
        <taxon>Alphaproteobacteria</taxon>
        <taxon>Rhodospirillales</taxon>
        <taxon>Dongiaceae</taxon>
        <taxon>Dongia</taxon>
    </lineage>
</organism>
<dbReference type="Gene3D" id="3.40.50.800">
    <property type="entry name" value="Anticodon-binding domain"/>
    <property type="match status" value="1"/>
</dbReference>
<reference evidence="12 13" key="1">
    <citation type="journal article" date="2016" name="Antonie Van Leeuwenhoek">
        <title>Dongia soli sp. nov., isolated from soil from Dokdo, Korea.</title>
        <authorList>
            <person name="Kim D.U."/>
            <person name="Lee H."/>
            <person name="Kim H."/>
            <person name="Kim S.G."/>
            <person name="Ka J.O."/>
        </authorList>
    </citation>
    <scope>NUCLEOTIDE SEQUENCE [LARGE SCALE GENOMIC DNA]</scope>
    <source>
        <strain evidence="12 13">D78</strain>
    </source>
</reference>
<dbReference type="PROSITE" id="PS50862">
    <property type="entry name" value="AA_TRNA_LIGASE_II"/>
    <property type="match status" value="1"/>
</dbReference>
<keyword evidence="8 10" id="KW-0030">Aminoacyl-tRNA synthetase</keyword>
<comment type="subunit">
    <text evidence="2 10">Homodimer.</text>
</comment>
<evidence type="ECO:0000256" key="7">
    <source>
        <dbReference type="ARBA" id="ARBA00022917"/>
    </source>
</evidence>